<dbReference type="OrthoDB" id="2680433at2"/>
<evidence type="ECO:0000313" key="1">
    <source>
        <dbReference type="EMBL" id="APM37959.1"/>
    </source>
</evidence>
<reference evidence="1 2" key="1">
    <citation type="submission" date="2016-12" db="EMBL/GenBank/DDBJ databases">
        <title>Complete genome sequence of Clostridium kluyveri JZZ isolated from the pit mud of a Chinese flavor liquor-making factory.</title>
        <authorList>
            <person name="Wang Y."/>
        </authorList>
    </citation>
    <scope>NUCLEOTIDE SEQUENCE [LARGE SCALE GENOMIC DNA]</scope>
    <source>
        <strain evidence="1 2">JZZ</strain>
    </source>
</reference>
<gene>
    <name evidence="1" type="ORF">BS101_04020</name>
</gene>
<dbReference type="Pfam" id="PF10960">
    <property type="entry name" value="Holin_BhlA"/>
    <property type="match status" value="1"/>
</dbReference>
<organism evidence="1 2">
    <name type="scientific">Clostridium kluyveri</name>
    <dbReference type="NCBI Taxonomy" id="1534"/>
    <lineage>
        <taxon>Bacteria</taxon>
        <taxon>Bacillati</taxon>
        <taxon>Bacillota</taxon>
        <taxon>Clostridia</taxon>
        <taxon>Eubacteriales</taxon>
        <taxon>Clostridiaceae</taxon>
        <taxon>Clostridium</taxon>
    </lineage>
</organism>
<dbReference type="Proteomes" id="UP000184604">
    <property type="component" value="Chromosome"/>
</dbReference>
<proteinExistence type="predicted"/>
<dbReference type="InterPro" id="IPR024405">
    <property type="entry name" value="Phage_BhlA/UviB"/>
</dbReference>
<protein>
    <submittedName>
        <fullName evidence="1">Uncharacterized protein</fullName>
    </submittedName>
</protein>
<dbReference type="AlphaFoldDB" id="A0A1L5F4L5"/>
<sequence>MGRSGMENEIFKMAVNQGIWAALFVVLLFKVKEGIAENTNNTTVVKDKAIQNTSIAQTE</sequence>
<accession>A0A1L5F4L5</accession>
<name>A0A1L5F4L5_CLOKL</name>
<dbReference type="EMBL" id="CP018335">
    <property type="protein sequence ID" value="APM37959.1"/>
    <property type="molecule type" value="Genomic_DNA"/>
</dbReference>
<evidence type="ECO:0000313" key="2">
    <source>
        <dbReference type="Proteomes" id="UP000184604"/>
    </source>
</evidence>